<dbReference type="Proteomes" id="UP000078541">
    <property type="component" value="Unassembled WGS sequence"/>
</dbReference>
<evidence type="ECO:0000256" key="12">
    <source>
        <dbReference type="ARBA" id="ARBA00025712"/>
    </source>
</evidence>
<evidence type="ECO:0000259" key="18">
    <source>
        <dbReference type="PROSITE" id="PS51296"/>
    </source>
</evidence>
<keyword evidence="8" id="KW-0560">Oxidoreductase</keyword>
<evidence type="ECO:0000256" key="17">
    <source>
        <dbReference type="SAM" id="Phobius"/>
    </source>
</evidence>
<comment type="cofactor">
    <cofactor evidence="1">
        <name>Fe cation</name>
        <dbReference type="ChEBI" id="CHEBI:24875"/>
    </cofactor>
</comment>
<dbReference type="GO" id="GO:0170056">
    <property type="term" value="F:cholesterol 7-desaturase [NAD(P)H] activity"/>
    <property type="evidence" value="ECO:0007669"/>
    <property type="project" value="UniProtKB-EC"/>
</dbReference>
<evidence type="ECO:0000256" key="1">
    <source>
        <dbReference type="ARBA" id="ARBA00001962"/>
    </source>
</evidence>
<feature type="transmembrane region" description="Helical" evidence="17">
    <location>
        <begin position="6"/>
        <end position="25"/>
    </location>
</feature>
<keyword evidence="4 17" id="KW-0812">Transmembrane</keyword>
<dbReference type="PANTHER" id="PTHR21266">
    <property type="entry name" value="IRON-SULFUR DOMAIN CONTAINING PROTEIN"/>
    <property type="match status" value="1"/>
</dbReference>
<evidence type="ECO:0000256" key="15">
    <source>
        <dbReference type="ARBA" id="ARBA00047853"/>
    </source>
</evidence>
<keyword evidence="9" id="KW-0408">Iron</keyword>
<evidence type="ECO:0000256" key="13">
    <source>
        <dbReference type="ARBA" id="ARBA00025729"/>
    </source>
</evidence>
<comment type="catalytic activity">
    <reaction evidence="15">
        <text>cholesterol + NADH + O2 + H(+) = 7-dehydrocholesterol + NAD(+) + 2 H2O</text>
        <dbReference type="Rhea" id="RHEA:51644"/>
        <dbReference type="ChEBI" id="CHEBI:15377"/>
        <dbReference type="ChEBI" id="CHEBI:15378"/>
        <dbReference type="ChEBI" id="CHEBI:15379"/>
        <dbReference type="ChEBI" id="CHEBI:16113"/>
        <dbReference type="ChEBI" id="CHEBI:17759"/>
        <dbReference type="ChEBI" id="CHEBI:57540"/>
        <dbReference type="ChEBI" id="CHEBI:57945"/>
        <dbReference type="EC" id="1.14.19.21"/>
    </reaction>
    <physiologicalReaction direction="left-to-right" evidence="15">
        <dbReference type="Rhea" id="RHEA:51645"/>
    </physiologicalReaction>
</comment>
<dbReference type="AlphaFoldDB" id="A0A195FCC6"/>
<evidence type="ECO:0000256" key="5">
    <source>
        <dbReference type="ARBA" id="ARBA00022714"/>
    </source>
</evidence>
<keyword evidence="19" id="KW-0223">Dioxygenase</keyword>
<evidence type="ECO:0000256" key="7">
    <source>
        <dbReference type="ARBA" id="ARBA00022989"/>
    </source>
</evidence>
<evidence type="ECO:0000313" key="20">
    <source>
        <dbReference type="Proteomes" id="UP000078541"/>
    </source>
</evidence>
<dbReference type="UniPathway" id="UPA01020"/>
<keyword evidence="7 17" id="KW-1133">Transmembrane helix</keyword>
<accession>A0A195FCC6</accession>
<dbReference type="GO" id="GO:0005737">
    <property type="term" value="C:cytoplasm"/>
    <property type="evidence" value="ECO:0007669"/>
    <property type="project" value="TreeGrafter"/>
</dbReference>
<dbReference type="EMBL" id="KQ981693">
    <property type="protein sequence ID" value="KYN37694.1"/>
    <property type="molecule type" value="Genomic_DNA"/>
</dbReference>
<comment type="similarity">
    <text evidence="13">Belongs to the cholesterol 7-desaturase family.</text>
</comment>
<comment type="pathway">
    <text evidence="3">Hormone biosynthesis.</text>
</comment>
<dbReference type="GO" id="GO:0051537">
    <property type="term" value="F:2 iron, 2 sulfur cluster binding"/>
    <property type="evidence" value="ECO:0007669"/>
    <property type="project" value="UniProtKB-KW"/>
</dbReference>
<dbReference type="STRING" id="34720.A0A195FCC6"/>
<dbReference type="InterPro" id="IPR050584">
    <property type="entry name" value="Cholesterol_7-desaturase"/>
</dbReference>
<dbReference type="PANTHER" id="PTHR21266:SF32">
    <property type="entry name" value="CHOLESTEROL 7-DESATURASE NVD"/>
    <property type="match status" value="1"/>
</dbReference>
<dbReference type="Gene3D" id="2.102.10.10">
    <property type="entry name" value="Rieske [2Fe-2S] iron-sulphur domain"/>
    <property type="match status" value="1"/>
</dbReference>
<dbReference type="Pfam" id="PF00355">
    <property type="entry name" value="Rieske"/>
    <property type="match status" value="1"/>
</dbReference>
<dbReference type="Pfam" id="PF19298">
    <property type="entry name" value="KshA_C"/>
    <property type="match status" value="1"/>
</dbReference>
<dbReference type="GO" id="GO:0016020">
    <property type="term" value="C:membrane"/>
    <property type="evidence" value="ECO:0007669"/>
    <property type="project" value="UniProtKB-SubCell"/>
</dbReference>
<dbReference type="Gene3D" id="3.90.380.10">
    <property type="entry name" value="Naphthalene 1,2-dioxygenase Alpha Subunit, Chain A, domain 1"/>
    <property type="match status" value="1"/>
</dbReference>
<evidence type="ECO:0000256" key="3">
    <source>
        <dbReference type="ARBA" id="ARBA00004972"/>
    </source>
</evidence>
<gene>
    <name evidence="19" type="ORF">ALC56_07893</name>
</gene>
<evidence type="ECO:0000256" key="8">
    <source>
        <dbReference type="ARBA" id="ARBA00023002"/>
    </source>
</evidence>
<evidence type="ECO:0000256" key="14">
    <source>
        <dbReference type="ARBA" id="ARBA00026095"/>
    </source>
</evidence>
<keyword evidence="10" id="KW-0411">Iron-sulfur</keyword>
<keyword evidence="5" id="KW-0001">2Fe-2S</keyword>
<evidence type="ECO:0000256" key="4">
    <source>
        <dbReference type="ARBA" id="ARBA00022692"/>
    </source>
</evidence>
<comment type="subcellular location">
    <subcellularLocation>
        <location evidence="2">Membrane</location>
    </subcellularLocation>
</comment>
<dbReference type="InterPro" id="IPR036922">
    <property type="entry name" value="Rieske_2Fe-2S_sf"/>
</dbReference>
<evidence type="ECO:0000256" key="11">
    <source>
        <dbReference type="ARBA" id="ARBA00023136"/>
    </source>
</evidence>
<dbReference type="GO" id="GO:0008203">
    <property type="term" value="P:cholesterol metabolic process"/>
    <property type="evidence" value="ECO:0007669"/>
    <property type="project" value="InterPro"/>
</dbReference>
<keyword evidence="20" id="KW-1185">Reference proteome</keyword>
<evidence type="ECO:0000256" key="9">
    <source>
        <dbReference type="ARBA" id="ARBA00023004"/>
    </source>
</evidence>
<dbReference type="EC" id="1.14.19.21" evidence="14"/>
<dbReference type="GO" id="GO:0051213">
    <property type="term" value="F:dioxygenase activity"/>
    <property type="evidence" value="ECO:0007669"/>
    <property type="project" value="UniProtKB-KW"/>
</dbReference>
<feature type="domain" description="Rieske" evidence="18">
    <location>
        <begin position="64"/>
        <end position="167"/>
    </location>
</feature>
<dbReference type="InterPro" id="IPR045605">
    <property type="entry name" value="KshA-like_C"/>
</dbReference>
<dbReference type="SUPFAM" id="SSF55961">
    <property type="entry name" value="Bet v1-like"/>
    <property type="match status" value="1"/>
</dbReference>
<organism evidence="19 20">
    <name type="scientific">Trachymyrmex septentrionalis</name>
    <dbReference type="NCBI Taxonomy" id="34720"/>
    <lineage>
        <taxon>Eukaryota</taxon>
        <taxon>Metazoa</taxon>
        <taxon>Ecdysozoa</taxon>
        <taxon>Arthropoda</taxon>
        <taxon>Hexapoda</taxon>
        <taxon>Insecta</taxon>
        <taxon>Pterygota</taxon>
        <taxon>Neoptera</taxon>
        <taxon>Endopterygota</taxon>
        <taxon>Hymenoptera</taxon>
        <taxon>Apocrita</taxon>
        <taxon>Aculeata</taxon>
        <taxon>Formicoidea</taxon>
        <taxon>Formicidae</taxon>
        <taxon>Myrmicinae</taxon>
        <taxon>Trachymyrmex</taxon>
    </lineage>
</organism>
<protein>
    <recommendedName>
        <fullName evidence="14">cholesterol 7-desaturase</fullName>
        <ecNumber evidence="14">1.14.19.21</ecNumber>
    </recommendedName>
</protein>
<dbReference type="SUPFAM" id="SSF50022">
    <property type="entry name" value="ISP domain"/>
    <property type="match status" value="1"/>
</dbReference>
<dbReference type="GO" id="GO:0046872">
    <property type="term" value="F:metal ion binding"/>
    <property type="evidence" value="ECO:0007669"/>
    <property type="project" value="UniProtKB-KW"/>
</dbReference>
<name>A0A195FCC6_9HYME</name>
<reference evidence="19 20" key="1">
    <citation type="submission" date="2016-03" db="EMBL/GenBank/DDBJ databases">
        <title>Trachymyrmex septentrionalis WGS genome.</title>
        <authorList>
            <person name="Nygaard S."/>
            <person name="Hu H."/>
            <person name="Boomsma J."/>
            <person name="Zhang G."/>
        </authorList>
    </citation>
    <scope>NUCLEOTIDE SEQUENCE [LARGE SCALE GENOMIC DNA]</scope>
    <source>
        <strain evidence="19">Tsep2-gDNA-1</strain>
        <tissue evidence="19">Whole body</tissue>
    </source>
</reference>
<evidence type="ECO:0000256" key="16">
    <source>
        <dbReference type="ARBA" id="ARBA00049548"/>
    </source>
</evidence>
<comment type="catalytic activity">
    <reaction evidence="16">
        <text>cholesterol + NADPH + O2 + H(+) = 7-dehydrocholesterol + NADP(+) + 2 H2O</text>
        <dbReference type="Rhea" id="RHEA:45024"/>
        <dbReference type="ChEBI" id="CHEBI:15377"/>
        <dbReference type="ChEBI" id="CHEBI:15378"/>
        <dbReference type="ChEBI" id="CHEBI:15379"/>
        <dbReference type="ChEBI" id="CHEBI:16113"/>
        <dbReference type="ChEBI" id="CHEBI:17759"/>
        <dbReference type="ChEBI" id="CHEBI:57783"/>
        <dbReference type="ChEBI" id="CHEBI:58349"/>
        <dbReference type="EC" id="1.14.19.21"/>
    </reaction>
    <physiologicalReaction direction="left-to-right" evidence="16">
        <dbReference type="Rhea" id="RHEA:45025"/>
    </physiologicalReaction>
</comment>
<dbReference type="PROSITE" id="PS51296">
    <property type="entry name" value="RIESKE"/>
    <property type="match status" value="1"/>
</dbReference>
<dbReference type="InterPro" id="IPR017941">
    <property type="entry name" value="Rieske_2Fe-2S"/>
</dbReference>
<proteinExistence type="inferred from homology"/>
<keyword evidence="6" id="KW-0479">Metal-binding</keyword>
<evidence type="ECO:0000256" key="6">
    <source>
        <dbReference type="ARBA" id="ARBA00022723"/>
    </source>
</evidence>
<keyword evidence="11 17" id="KW-0472">Membrane</keyword>
<sequence>MTILEWCVGIATILLTFLIYFGYFFKFNGVKDLRTETKARSFYASSKNRKIGKKLPPVYPNGWFALLESSQIKNGQVKHVSALGENFAVFRTERGVVNILDAYCPHLGANMAESGRVKGDCLECPFHGWKFRGEDGYCENIPYTSKVPHVARVKVWKSCEVNHIIFVWYHSESAEPDWQPQPHTFISTGAWRFQGRNEYLINCHIQDVTENGPDTIHLNELHNEDENETIKTSAKLKEVDRSWEKHKANVHLCHKLMLLKRFSTMESDVRAEQIGPGIIELNVNTSFGSLYILLIITPVEPLLQRVIHLIFSPPLLAPYANLLFLGECTMFERDIRIWNSKRFERRPILVREDRTIQVYRNWYSQFYSDHSPTYETAMKDLQW</sequence>
<evidence type="ECO:0000256" key="10">
    <source>
        <dbReference type="ARBA" id="ARBA00023014"/>
    </source>
</evidence>
<evidence type="ECO:0000313" key="19">
    <source>
        <dbReference type="EMBL" id="KYN37694.1"/>
    </source>
</evidence>
<comment type="pathway">
    <text evidence="12">Steroid hormone biosynthesis; dafachronic acid biosynthesis.</text>
</comment>
<evidence type="ECO:0000256" key="2">
    <source>
        <dbReference type="ARBA" id="ARBA00004370"/>
    </source>
</evidence>